<sequence>MSHPASAIRSARALHGVIEPLHAIMYFAKEVQDRFEALGMEPRGEGYVAGRAAPMGAVGAGAATAAFYGFNPAVLQYALPAAWGKASPATILTARAEGVQEVFERVQAPTDGVAEAIELSSRATEGLDCAGRPLAAANAQVPLTGMPFADLWQVTAVLREHRGDGHLAVLLTHELGPVDAMVLYATWQDRVSRRFLQRSRMWDDDAWSAAEERLRTRGWMDAEGQLTEEGIANRDAIEAATDRLAAPPYAVLGEDDARRLFDLIRPVAAALSDGGAYPRPWTLPERF</sequence>
<evidence type="ECO:0008006" key="3">
    <source>
        <dbReference type="Google" id="ProtNLM"/>
    </source>
</evidence>
<dbReference type="InterPro" id="IPR054058">
    <property type="entry name" value="HTH_67"/>
</dbReference>
<organism evidence="1 2">
    <name type="scientific">Euzebya pacifica</name>
    <dbReference type="NCBI Taxonomy" id="1608957"/>
    <lineage>
        <taxon>Bacteria</taxon>
        <taxon>Bacillati</taxon>
        <taxon>Actinomycetota</taxon>
        <taxon>Nitriliruptoria</taxon>
        <taxon>Euzebyales</taxon>
    </lineage>
</organism>
<dbReference type="Proteomes" id="UP000264006">
    <property type="component" value="Chromosome"/>
</dbReference>
<name>A0A346XYG0_9ACTN</name>
<dbReference type="RefSeq" id="WP_114591773.1">
    <property type="nucleotide sequence ID" value="NZ_CP031165.1"/>
</dbReference>
<keyword evidence="2" id="KW-1185">Reference proteome</keyword>
<dbReference type="Pfam" id="PF21863">
    <property type="entry name" value="HTH_67"/>
    <property type="match status" value="1"/>
</dbReference>
<dbReference type="KEGG" id="euz:DVS28_a2577"/>
<gene>
    <name evidence="1" type="ORF">DVS28_a2577</name>
</gene>
<dbReference type="NCBIfam" id="NF047719">
    <property type="entry name" value="SCO6745_fam_HTH"/>
    <property type="match status" value="1"/>
</dbReference>
<reference evidence="1 2" key="1">
    <citation type="submission" date="2018-09" db="EMBL/GenBank/DDBJ databases">
        <title>Complete genome sequence of Euzebya sp. DY32-46 isolated from seawater of Pacific Ocean.</title>
        <authorList>
            <person name="Xu L."/>
            <person name="Wu Y.-H."/>
            <person name="Xu X.-W."/>
        </authorList>
    </citation>
    <scope>NUCLEOTIDE SEQUENCE [LARGE SCALE GENOMIC DNA]</scope>
    <source>
        <strain evidence="1 2">DY32-46</strain>
    </source>
</reference>
<proteinExistence type="predicted"/>
<evidence type="ECO:0000313" key="2">
    <source>
        <dbReference type="Proteomes" id="UP000264006"/>
    </source>
</evidence>
<dbReference type="OrthoDB" id="157052at2"/>
<accession>A0A346XYG0</accession>
<protein>
    <recommendedName>
        <fullName evidence="3">SalK</fullName>
    </recommendedName>
</protein>
<dbReference type="AlphaFoldDB" id="A0A346XYG0"/>
<dbReference type="EMBL" id="CP031165">
    <property type="protein sequence ID" value="AXV07257.1"/>
    <property type="molecule type" value="Genomic_DNA"/>
</dbReference>
<evidence type="ECO:0000313" key="1">
    <source>
        <dbReference type="EMBL" id="AXV07257.1"/>
    </source>
</evidence>